<proteinExistence type="predicted"/>
<evidence type="ECO:0000313" key="1">
    <source>
        <dbReference type="EMBL" id="SVB42145.1"/>
    </source>
</evidence>
<name>A0A382DV42_9ZZZZ</name>
<sequence length="42" mass="4575">GQFGFSGDCGSRCKERYWGSSLEQSLPGRTLFGLCLCTASRI</sequence>
<dbReference type="EMBL" id="UINC01041203">
    <property type="protein sequence ID" value="SVB42145.1"/>
    <property type="molecule type" value="Genomic_DNA"/>
</dbReference>
<protein>
    <submittedName>
        <fullName evidence="1">Uncharacterized protein</fullName>
    </submittedName>
</protein>
<gene>
    <name evidence="1" type="ORF">METZ01_LOCUS194999</name>
</gene>
<organism evidence="1">
    <name type="scientific">marine metagenome</name>
    <dbReference type="NCBI Taxonomy" id="408172"/>
    <lineage>
        <taxon>unclassified sequences</taxon>
        <taxon>metagenomes</taxon>
        <taxon>ecological metagenomes</taxon>
    </lineage>
</organism>
<reference evidence="1" key="1">
    <citation type="submission" date="2018-05" db="EMBL/GenBank/DDBJ databases">
        <authorList>
            <person name="Lanie J.A."/>
            <person name="Ng W.-L."/>
            <person name="Kazmierczak K.M."/>
            <person name="Andrzejewski T.M."/>
            <person name="Davidsen T.M."/>
            <person name="Wayne K.J."/>
            <person name="Tettelin H."/>
            <person name="Glass J.I."/>
            <person name="Rusch D."/>
            <person name="Podicherti R."/>
            <person name="Tsui H.-C.T."/>
            <person name="Winkler M.E."/>
        </authorList>
    </citation>
    <scope>NUCLEOTIDE SEQUENCE</scope>
</reference>
<dbReference type="AlphaFoldDB" id="A0A382DV42"/>
<accession>A0A382DV42</accession>
<feature type="non-terminal residue" evidence="1">
    <location>
        <position position="1"/>
    </location>
</feature>